<dbReference type="AlphaFoldDB" id="B4D676"/>
<dbReference type="Gene3D" id="3.40.720.10">
    <property type="entry name" value="Alkaline Phosphatase, subunit A"/>
    <property type="match status" value="1"/>
</dbReference>
<organism evidence="3 4">
    <name type="scientific">Chthoniobacter flavus Ellin428</name>
    <dbReference type="NCBI Taxonomy" id="497964"/>
    <lineage>
        <taxon>Bacteria</taxon>
        <taxon>Pseudomonadati</taxon>
        <taxon>Verrucomicrobiota</taxon>
        <taxon>Spartobacteria</taxon>
        <taxon>Chthoniobacterales</taxon>
        <taxon>Chthoniobacteraceae</taxon>
        <taxon>Chthoniobacter</taxon>
    </lineage>
</organism>
<dbReference type="STRING" id="497964.CfE428DRAFT_4415"/>
<evidence type="ECO:0000313" key="3">
    <source>
        <dbReference type="EMBL" id="EDY17985.1"/>
    </source>
</evidence>
<evidence type="ECO:0000259" key="2">
    <source>
        <dbReference type="Pfam" id="PF00884"/>
    </source>
</evidence>
<dbReference type="PANTHER" id="PTHR43751:SF1">
    <property type="entry name" value="SULFATASE ATSG-RELATED"/>
    <property type="match status" value="1"/>
</dbReference>
<dbReference type="EMBL" id="ABVL01000015">
    <property type="protein sequence ID" value="EDY17985.1"/>
    <property type="molecule type" value="Genomic_DNA"/>
</dbReference>
<dbReference type="Proteomes" id="UP000005824">
    <property type="component" value="Unassembled WGS sequence"/>
</dbReference>
<dbReference type="PANTHER" id="PTHR43751">
    <property type="entry name" value="SULFATASE"/>
    <property type="match status" value="1"/>
</dbReference>
<protein>
    <submittedName>
        <fullName evidence="3">Sulfatase</fullName>
    </submittedName>
</protein>
<feature type="domain" description="Sulfatase N-terminal" evidence="2">
    <location>
        <begin position="27"/>
        <end position="314"/>
    </location>
</feature>
<dbReference type="eggNOG" id="COG3119">
    <property type="taxonomic scope" value="Bacteria"/>
</dbReference>
<dbReference type="Pfam" id="PF00884">
    <property type="entry name" value="Sulfatase"/>
    <property type="match status" value="1"/>
</dbReference>
<dbReference type="CDD" id="cd16027">
    <property type="entry name" value="SGSH"/>
    <property type="match status" value="1"/>
</dbReference>
<dbReference type="InterPro" id="IPR000917">
    <property type="entry name" value="Sulfatase_N"/>
</dbReference>
<gene>
    <name evidence="3" type="ORF">CfE428DRAFT_4415</name>
</gene>
<dbReference type="RefSeq" id="WP_006981738.1">
    <property type="nucleotide sequence ID" value="NZ_ABVL01000015.1"/>
</dbReference>
<name>B4D676_9BACT</name>
<keyword evidence="4" id="KW-1185">Reference proteome</keyword>
<accession>B4D676</accession>
<dbReference type="InParanoid" id="B4D676"/>
<sequence length="500" mass="55971">MKTFTSILCFVAMAMGLMAAEEPAKKPNILFCIADDMSWPHASAYGCTFVKTPNFDRVAREGILFQNCFTVNPKCSPSRACLITGMYTWQLEEACDHNGIFPAKFKGYPDMLEEQAGYLVGYTGKPWAPGDWQAGGWKRNPAGDPFNKFSLRPPTTGIGKVDYAKNFGDFLTARKPGQPFCFWYGGHEPHRPYELGSGVRAGKKLSDVQVPDFLPDDDIVRGDLLDYALEIEWFDKHLGLMLDALEKAGELENTIVIVTSDNGMPFPRVKGNPYEMGHHLPLAIRWGAKIKPGRVVTDFISFADFAPTYLALIGAPPHPQMTGRSFLDVLLSDKSGRVDPTRNFVVTGREREDVGRPGNVGYPIRTIRTDDFLYLHNFKPDRWPAVDPESNYADIDDSPTKSLLIEQQKKGELKYYNLAMAKRPEEELYRVGTDPGCVTNVANDPAYAETKKQLAAKLEKFLRDQKDPRVLGNGDAFDHYDYKGSAAKKAKGEKLLQQKQ</sequence>
<evidence type="ECO:0000313" key="4">
    <source>
        <dbReference type="Proteomes" id="UP000005824"/>
    </source>
</evidence>
<dbReference type="SUPFAM" id="SSF53649">
    <property type="entry name" value="Alkaline phosphatase-like"/>
    <property type="match status" value="1"/>
</dbReference>
<reference evidence="3 4" key="1">
    <citation type="journal article" date="2011" name="J. Bacteriol.">
        <title>Genome sequence of Chthoniobacter flavus Ellin428, an aerobic heterotrophic soil bacterium.</title>
        <authorList>
            <person name="Kant R."/>
            <person name="van Passel M.W."/>
            <person name="Palva A."/>
            <person name="Lucas S."/>
            <person name="Lapidus A."/>
            <person name="Glavina Del Rio T."/>
            <person name="Dalin E."/>
            <person name="Tice H."/>
            <person name="Bruce D."/>
            <person name="Goodwin L."/>
            <person name="Pitluck S."/>
            <person name="Larimer F.W."/>
            <person name="Land M.L."/>
            <person name="Hauser L."/>
            <person name="Sangwan P."/>
            <person name="de Vos W.M."/>
            <person name="Janssen P.H."/>
            <person name="Smidt H."/>
        </authorList>
    </citation>
    <scope>NUCLEOTIDE SEQUENCE [LARGE SCALE GENOMIC DNA]</scope>
    <source>
        <strain evidence="3 4">Ellin428</strain>
    </source>
</reference>
<dbReference type="InterPro" id="IPR017850">
    <property type="entry name" value="Alkaline_phosphatase_core_sf"/>
</dbReference>
<feature type="signal peptide" evidence="1">
    <location>
        <begin position="1"/>
        <end position="19"/>
    </location>
</feature>
<keyword evidence="1" id="KW-0732">Signal</keyword>
<evidence type="ECO:0000256" key="1">
    <source>
        <dbReference type="SAM" id="SignalP"/>
    </source>
</evidence>
<proteinExistence type="predicted"/>
<comment type="caution">
    <text evidence="3">The sequence shown here is derived from an EMBL/GenBank/DDBJ whole genome shotgun (WGS) entry which is preliminary data.</text>
</comment>
<feature type="chain" id="PRO_5005662790" evidence="1">
    <location>
        <begin position="20"/>
        <end position="500"/>
    </location>
</feature>
<dbReference type="InterPro" id="IPR052701">
    <property type="entry name" value="GAG_Ulvan_Degrading_Sulfatases"/>
</dbReference>